<reference evidence="2" key="1">
    <citation type="journal article" date="2020" name="Nature">
        <title>Giant virus diversity and host interactions through global metagenomics.</title>
        <authorList>
            <person name="Schulz F."/>
            <person name="Roux S."/>
            <person name="Paez-Espino D."/>
            <person name="Jungbluth S."/>
            <person name="Walsh D.A."/>
            <person name="Denef V.J."/>
            <person name="McMahon K.D."/>
            <person name="Konstantinidis K.T."/>
            <person name="Eloe-Fadrosh E.A."/>
            <person name="Kyrpides N.C."/>
            <person name="Woyke T."/>
        </authorList>
    </citation>
    <scope>NUCLEOTIDE SEQUENCE</scope>
    <source>
        <strain evidence="2">GVMAG-S-1101169-75</strain>
    </source>
</reference>
<dbReference type="InterPro" id="IPR007031">
    <property type="entry name" value="Poxvirus_VLTF3"/>
</dbReference>
<dbReference type="Pfam" id="PF04947">
    <property type="entry name" value="Pox_VLTF3"/>
    <property type="match status" value="1"/>
</dbReference>
<dbReference type="GO" id="GO:0046782">
    <property type="term" value="P:regulation of viral transcription"/>
    <property type="evidence" value="ECO:0007669"/>
    <property type="project" value="InterPro"/>
</dbReference>
<feature type="region of interest" description="Disordered" evidence="1">
    <location>
        <begin position="98"/>
        <end position="118"/>
    </location>
</feature>
<evidence type="ECO:0000256" key="1">
    <source>
        <dbReference type="SAM" id="MobiDB-lite"/>
    </source>
</evidence>
<proteinExistence type="predicted"/>
<dbReference type="EMBL" id="MN740788">
    <property type="protein sequence ID" value="QHU11685.1"/>
    <property type="molecule type" value="Genomic_DNA"/>
</dbReference>
<dbReference type="AlphaFoldDB" id="A0A6C0K0W1"/>
<organism evidence="2">
    <name type="scientific">viral metagenome</name>
    <dbReference type="NCBI Taxonomy" id="1070528"/>
    <lineage>
        <taxon>unclassified sequences</taxon>
        <taxon>metagenomes</taxon>
        <taxon>organismal metagenomes</taxon>
    </lineage>
</organism>
<sequence length="391" mass="46369">MNNIDILWIHNFLSIKYNKGETPERDEDANREYANWKDLYATVKDQQNTSTEVLEDIEGKVRDMEKVRDVEQFSFYLLQAIPLLDEYKNLQKKQQKIYFMSPKSPREDDPEGGGQSSNRDKMAVLLKTYFNLVQTYFPEEYKQNDWDKMRVIIDLPQTEPKSARVKCQVCNSDFSHFIIHDNHFVCETCGCVSTTTHSSVSYKDIDRVNISSKYTYDRRTHFRDTINQFQGKQNASISKIVYEQLIQQFVSHGIVPEDYSSLTRDEAFDKVTKEHILLFLREIKQSKHYEDVVLIHHQMTGKPAPDISYLENVLLSDFDILVETYDKKFKNSERKNFINTQYVLFQLLRRHRYPCKKEDFNMLKTVDRKYFHDTICSELFAEIGWSFTALF</sequence>
<accession>A0A6C0K0W1</accession>
<evidence type="ECO:0000313" key="2">
    <source>
        <dbReference type="EMBL" id="QHU11685.1"/>
    </source>
</evidence>
<protein>
    <submittedName>
        <fullName evidence="2">Uncharacterized protein</fullName>
    </submittedName>
</protein>
<name>A0A6C0K0W1_9ZZZZ</name>